<gene>
    <name evidence="1" type="primary">pSV2.100c</name>
</gene>
<dbReference type="Gene3D" id="3.40.1800.10">
    <property type="entry name" value="His-Me finger endonucleases"/>
    <property type="match status" value="1"/>
</dbReference>
<dbReference type="AlphaFoldDB" id="Q849E0"/>
<sequence>MTTRTPEELGRADWREKIASWMYWHARHQHQEQRHYEDWNDSWQRIGAHGLPGDLIWEEFTAAYSGRRQNIANTRLLELMTWSGGSLLLPRAYAELLDRWEQVTEDLVARARVCSRCRAQGPRWGAWRTPSPLGYVTLCPPCSGATFQRYTGHLRGVLYESARRRSTRADGYLCRLCSESRAAVWDHCHDHGLVRGPLCGSCNTYEGKSTAHSFLQNKEGAALHLLECRGCLERRTLPARYRAALARMHVEATERHIIRTRRCRHVPWIEDVELAHGTYRFELSCWWHKRTWMKDVTVAETAMLVREFVDQALAAGQAGTVVPAPRSSASDTTLQA</sequence>
<dbReference type="EMBL" id="AY211023">
    <property type="protein sequence ID" value="AAO50184.1"/>
    <property type="molecule type" value="Genomic_DNA"/>
</dbReference>
<dbReference type="InterPro" id="IPR038563">
    <property type="entry name" value="Endonuclease_7_sf"/>
</dbReference>
<dbReference type="Pfam" id="PF02945">
    <property type="entry name" value="Endonuclease_7"/>
    <property type="match status" value="1"/>
</dbReference>
<organism evidence="1">
    <name type="scientific">Streptomyces violaceoruber</name>
    <dbReference type="NCBI Taxonomy" id="1935"/>
    <lineage>
        <taxon>Bacteria</taxon>
        <taxon>Bacillati</taxon>
        <taxon>Actinomycetota</taxon>
        <taxon>Actinomycetes</taxon>
        <taxon>Kitasatosporales</taxon>
        <taxon>Streptomycetaceae</taxon>
        <taxon>Streptomyces</taxon>
        <taxon>Streptomyces violaceoruber group</taxon>
    </lineage>
</organism>
<keyword evidence="1" id="KW-0614">Plasmid</keyword>
<evidence type="ECO:0008006" key="2">
    <source>
        <dbReference type="Google" id="ProtNLM"/>
    </source>
</evidence>
<accession>Q849E0</accession>
<dbReference type="InterPro" id="IPR004211">
    <property type="entry name" value="Endonuclease_7"/>
</dbReference>
<reference evidence="1" key="1">
    <citation type="journal article" date="2002" name="FEMS Microbiol. Lett.">
        <title>Characterization of the Streptomyces violaceoruber SANK95570 plasmids pSV1 and pSV2.</title>
        <authorList>
            <person name="Spatz K."/>
            <person name="Kohn H."/>
            <person name="Redenbach M."/>
        </authorList>
    </citation>
    <scope>NUCLEOTIDE SEQUENCE</scope>
    <source>
        <strain evidence="1">SANK95570</strain>
        <plasmid evidence="1">pSV2</plasmid>
    </source>
</reference>
<name>Q849E0_STRVN</name>
<dbReference type="SUPFAM" id="SSF54060">
    <property type="entry name" value="His-Me finger endonucleases"/>
    <property type="match status" value="1"/>
</dbReference>
<protein>
    <recommendedName>
        <fullName evidence="2">Recombination endonuclease VII</fullName>
    </recommendedName>
</protein>
<evidence type="ECO:0000313" key="1">
    <source>
        <dbReference type="EMBL" id="AAO50184.1"/>
    </source>
</evidence>
<proteinExistence type="predicted"/>
<dbReference type="InterPro" id="IPR044925">
    <property type="entry name" value="His-Me_finger_sf"/>
</dbReference>
<reference evidence="1" key="2">
    <citation type="submission" date="2002-12" db="EMBL/GenBank/DDBJ databases">
        <title>Complete nucleotide sequence of the linear plasmid pSV2 from Streptomyces violaceoruber SANK95570.</title>
        <authorList>
            <person name="Spatz K."/>
            <person name="Scholz C.J."/>
            <person name="Redenbach M."/>
        </authorList>
    </citation>
    <scope>NUCLEOTIDE SEQUENCE</scope>
    <source>
        <strain evidence="1">SANK95570</strain>
        <plasmid evidence="1">pSV2</plasmid>
    </source>
</reference>
<geneLocation type="plasmid" evidence="1">
    <name>pSV2</name>
</geneLocation>